<dbReference type="GO" id="GO:0016491">
    <property type="term" value="F:oxidoreductase activity"/>
    <property type="evidence" value="ECO:0007669"/>
    <property type="project" value="UniProtKB-KW"/>
</dbReference>
<dbReference type="EMBL" id="QPFP01000117">
    <property type="protein sequence ID" value="TEB21236.1"/>
    <property type="molecule type" value="Genomic_DNA"/>
</dbReference>
<dbReference type="SUPFAM" id="SSF51735">
    <property type="entry name" value="NAD(P)-binding Rossmann-fold domains"/>
    <property type="match status" value="1"/>
</dbReference>
<evidence type="ECO:0000313" key="2">
    <source>
        <dbReference type="EMBL" id="TEB21236.1"/>
    </source>
</evidence>
<dbReference type="PANTHER" id="PTHR47534:SF3">
    <property type="entry name" value="ALCOHOL DEHYDROGENASE-LIKE C-TERMINAL DOMAIN-CONTAINING PROTEIN"/>
    <property type="match status" value="1"/>
</dbReference>
<accession>A0A4Y7SH93</accession>
<dbReference type="STRING" id="71717.A0A4Y7SH93"/>
<organism evidence="2 3">
    <name type="scientific">Coprinellus micaceus</name>
    <name type="common">Glistening ink-cap mushroom</name>
    <name type="synonym">Coprinus micaceus</name>
    <dbReference type="NCBI Taxonomy" id="71717"/>
    <lineage>
        <taxon>Eukaryota</taxon>
        <taxon>Fungi</taxon>
        <taxon>Dikarya</taxon>
        <taxon>Basidiomycota</taxon>
        <taxon>Agaricomycotina</taxon>
        <taxon>Agaricomycetes</taxon>
        <taxon>Agaricomycetidae</taxon>
        <taxon>Agaricales</taxon>
        <taxon>Agaricineae</taxon>
        <taxon>Psathyrellaceae</taxon>
        <taxon>Coprinellus</taxon>
    </lineage>
</organism>
<keyword evidence="1" id="KW-0560">Oxidoreductase</keyword>
<evidence type="ECO:0008006" key="4">
    <source>
        <dbReference type="Google" id="ProtNLM"/>
    </source>
</evidence>
<name>A0A4Y7SH93_COPMI</name>
<dbReference type="Gene3D" id="3.40.50.720">
    <property type="entry name" value="NAD(P)-binding Rossmann-like Domain"/>
    <property type="match status" value="2"/>
</dbReference>
<dbReference type="InterPro" id="IPR036291">
    <property type="entry name" value="NAD(P)-bd_dom_sf"/>
</dbReference>
<gene>
    <name evidence="2" type="ORF">FA13DRAFT_1800124</name>
</gene>
<dbReference type="Proteomes" id="UP000298030">
    <property type="component" value="Unassembled WGS sequence"/>
</dbReference>
<proteinExistence type="predicted"/>
<dbReference type="AlphaFoldDB" id="A0A4Y7SH93"/>
<dbReference type="OrthoDB" id="2898509at2759"/>
<evidence type="ECO:0000256" key="1">
    <source>
        <dbReference type="ARBA" id="ARBA00023002"/>
    </source>
</evidence>
<evidence type="ECO:0000313" key="3">
    <source>
        <dbReference type="Proteomes" id="UP000298030"/>
    </source>
</evidence>
<keyword evidence="3" id="KW-1185">Reference proteome</keyword>
<sequence>MAPSLASLRASNTELVGKLPGKPVAVFVGGTSGIGQGMAETFAEWRQGRAHIVIVGRNEAAAKDIISQFPKVPASEQGQWSYEFVKCDATLMKEGSSVCPEETRRRKASTRSSLCITTPRWKFTEQLLPGLKAAKDQGEEARVISVFSTGYGGKIDVDDLGLKKKYSLNNAALSAATYNDYLVESFAERNPDITFAHAFPGGVQTNIMASAQSRWIRALNPLMNTIAPLFTVTRQECGTYLWHGLLTNAKAPGSYRIDNKGNIKDGVQYSGDKEVAEKLWQHTLDATKV</sequence>
<comment type="caution">
    <text evidence="2">The sequence shown here is derived from an EMBL/GenBank/DDBJ whole genome shotgun (WGS) entry which is preliminary data.</text>
</comment>
<reference evidence="2 3" key="1">
    <citation type="journal article" date="2019" name="Nat. Ecol. Evol.">
        <title>Megaphylogeny resolves global patterns of mushroom evolution.</title>
        <authorList>
            <person name="Varga T."/>
            <person name="Krizsan K."/>
            <person name="Foldi C."/>
            <person name="Dima B."/>
            <person name="Sanchez-Garcia M."/>
            <person name="Sanchez-Ramirez S."/>
            <person name="Szollosi G.J."/>
            <person name="Szarkandi J.G."/>
            <person name="Papp V."/>
            <person name="Albert L."/>
            <person name="Andreopoulos W."/>
            <person name="Angelini C."/>
            <person name="Antonin V."/>
            <person name="Barry K.W."/>
            <person name="Bougher N.L."/>
            <person name="Buchanan P."/>
            <person name="Buyck B."/>
            <person name="Bense V."/>
            <person name="Catcheside P."/>
            <person name="Chovatia M."/>
            <person name="Cooper J."/>
            <person name="Damon W."/>
            <person name="Desjardin D."/>
            <person name="Finy P."/>
            <person name="Geml J."/>
            <person name="Haridas S."/>
            <person name="Hughes K."/>
            <person name="Justo A."/>
            <person name="Karasinski D."/>
            <person name="Kautmanova I."/>
            <person name="Kiss B."/>
            <person name="Kocsube S."/>
            <person name="Kotiranta H."/>
            <person name="LaButti K.M."/>
            <person name="Lechner B.E."/>
            <person name="Liimatainen K."/>
            <person name="Lipzen A."/>
            <person name="Lukacs Z."/>
            <person name="Mihaltcheva S."/>
            <person name="Morgado L.N."/>
            <person name="Niskanen T."/>
            <person name="Noordeloos M.E."/>
            <person name="Ohm R.A."/>
            <person name="Ortiz-Santana B."/>
            <person name="Ovrebo C."/>
            <person name="Racz N."/>
            <person name="Riley R."/>
            <person name="Savchenko A."/>
            <person name="Shiryaev A."/>
            <person name="Soop K."/>
            <person name="Spirin V."/>
            <person name="Szebenyi C."/>
            <person name="Tomsovsky M."/>
            <person name="Tulloss R.E."/>
            <person name="Uehling J."/>
            <person name="Grigoriev I.V."/>
            <person name="Vagvolgyi C."/>
            <person name="Papp T."/>
            <person name="Martin F.M."/>
            <person name="Miettinen O."/>
            <person name="Hibbett D.S."/>
            <person name="Nagy L.G."/>
        </authorList>
    </citation>
    <scope>NUCLEOTIDE SEQUENCE [LARGE SCALE GENOMIC DNA]</scope>
    <source>
        <strain evidence="2 3">FP101781</strain>
    </source>
</reference>
<dbReference type="PANTHER" id="PTHR47534">
    <property type="entry name" value="YALI0E05731P"/>
    <property type="match status" value="1"/>
</dbReference>
<protein>
    <recommendedName>
        <fullName evidence="4">NAD(P)-binding protein</fullName>
    </recommendedName>
</protein>
<dbReference type="InterPro" id="IPR052228">
    <property type="entry name" value="Sec_Metab_Biosynth_Oxidored"/>
</dbReference>